<dbReference type="EMBL" id="BPVZ01000138">
    <property type="protein sequence ID" value="GKV39985.1"/>
    <property type="molecule type" value="Genomic_DNA"/>
</dbReference>
<sequence>MLLNLLYRSRKILGVHLKDHLPFFRGDGIKGMGWGPLEKHVQSLNFWCGGTQKNHYGIQMVAVMSQYKLTTTQPMRNLLPNFNHN</sequence>
<evidence type="ECO:0000313" key="2">
    <source>
        <dbReference type="Proteomes" id="UP001054252"/>
    </source>
</evidence>
<gene>
    <name evidence="1" type="ORF">SLEP1_g47670</name>
</gene>
<proteinExistence type="predicted"/>
<dbReference type="Proteomes" id="UP001054252">
    <property type="component" value="Unassembled WGS sequence"/>
</dbReference>
<accession>A0AAV5LR96</accession>
<name>A0AAV5LR96_9ROSI</name>
<keyword evidence="2" id="KW-1185">Reference proteome</keyword>
<dbReference type="AlphaFoldDB" id="A0AAV5LR96"/>
<protein>
    <submittedName>
        <fullName evidence="1">Uncharacterized protein</fullName>
    </submittedName>
</protein>
<reference evidence="1 2" key="1">
    <citation type="journal article" date="2021" name="Commun. Biol.">
        <title>The genome of Shorea leprosula (Dipterocarpaceae) highlights the ecological relevance of drought in aseasonal tropical rainforests.</title>
        <authorList>
            <person name="Ng K.K.S."/>
            <person name="Kobayashi M.J."/>
            <person name="Fawcett J.A."/>
            <person name="Hatakeyama M."/>
            <person name="Paape T."/>
            <person name="Ng C.H."/>
            <person name="Ang C.C."/>
            <person name="Tnah L.H."/>
            <person name="Lee C.T."/>
            <person name="Nishiyama T."/>
            <person name="Sese J."/>
            <person name="O'Brien M.J."/>
            <person name="Copetti D."/>
            <person name="Mohd Noor M.I."/>
            <person name="Ong R.C."/>
            <person name="Putra M."/>
            <person name="Sireger I.Z."/>
            <person name="Indrioko S."/>
            <person name="Kosugi Y."/>
            <person name="Izuno A."/>
            <person name="Isagi Y."/>
            <person name="Lee S.L."/>
            <person name="Shimizu K.K."/>
        </authorList>
    </citation>
    <scope>NUCLEOTIDE SEQUENCE [LARGE SCALE GENOMIC DNA]</scope>
    <source>
        <strain evidence="1">214</strain>
    </source>
</reference>
<organism evidence="1 2">
    <name type="scientific">Rubroshorea leprosula</name>
    <dbReference type="NCBI Taxonomy" id="152421"/>
    <lineage>
        <taxon>Eukaryota</taxon>
        <taxon>Viridiplantae</taxon>
        <taxon>Streptophyta</taxon>
        <taxon>Embryophyta</taxon>
        <taxon>Tracheophyta</taxon>
        <taxon>Spermatophyta</taxon>
        <taxon>Magnoliopsida</taxon>
        <taxon>eudicotyledons</taxon>
        <taxon>Gunneridae</taxon>
        <taxon>Pentapetalae</taxon>
        <taxon>rosids</taxon>
        <taxon>malvids</taxon>
        <taxon>Malvales</taxon>
        <taxon>Dipterocarpaceae</taxon>
        <taxon>Rubroshorea</taxon>
    </lineage>
</organism>
<comment type="caution">
    <text evidence="1">The sequence shown here is derived from an EMBL/GenBank/DDBJ whole genome shotgun (WGS) entry which is preliminary data.</text>
</comment>
<evidence type="ECO:0000313" key="1">
    <source>
        <dbReference type="EMBL" id="GKV39985.1"/>
    </source>
</evidence>